<evidence type="ECO:0000313" key="1">
    <source>
        <dbReference type="EMBL" id="RYO93162.1"/>
    </source>
</evidence>
<dbReference type="Proteomes" id="UP000294003">
    <property type="component" value="Unassembled WGS sequence"/>
</dbReference>
<proteinExistence type="predicted"/>
<accession>A0ABY0HL74</accession>
<gene>
    <name evidence="1" type="ORF">DL762_001289</name>
</gene>
<evidence type="ECO:0000313" key="2">
    <source>
        <dbReference type="Proteomes" id="UP000294003"/>
    </source>
</evidence>
<name>A0ABY0HL74_9PEZI</name>
<protein>
    <submittedName>
        <fullName evidence="1">Uncharacterized protein</fullName>
    </submittedName>
</protein>
<organism evidence="1 2">
    <name type="scientific">Monosporascus cannonballus</name>
    <dbReference type="NCBI Taxonomy" id="155416"/>
    <lineage>
        <taxon>Eukaryota</taxon>
        <taxon>Fungi</taxon>
        <taxon>Dikarya</taxon>
        <taxon>Ascomycota</taxon>
        <taxon>Pezizomycotina</taxon>
        <taxon>Sordariomycetes</taxon>
        <taxon>Xylariomycetidae</taxon>
        <taxon>Xylariales</taxon>
        <taxon>Xylariales incertae sedis</taxon>
        <taxon>Monosporascus</taxon>
    </lineage>
</organism>
<sequence>MPSSPTAPSHDFLLSTFFHGPAAHDLELQDYPSPGISTYRPSCAAAPVTGGGCCVTGFASTASWTPYYVYGELVRRAAAETLLAYNYLLPTQQPPSSCTAMARREDYDNSQVAAAANPPACGYYHGPIPDPNHGWVPASHHRLDPAIIAAENGAISTLAAAARTRDYAAGLARDRDSGSGVAV</sequence>
<comment type="caution">
    <text evidence="1">The sequence shown here is derived from an EMBL/GenBank/DDBJ whole genome shotgun (WGS) entry which is preliminary data.</text>
</comment>
<keyword evidence="2" id="KW-1185">Reference proteome</keyword>
<dbReference type="EMBL" id="QJNS01000020">
    <property type="protein sequence ID" value="RYO93162.1"/>
    <property type="molecule type" value="Genomic_DNA"/>
</dbReference>
<reference evidence="1 2" key="1">
    <citation type="submission" date="2018-06" db="EMBL/GenBank/DDBJ databases">
        <title>Complete Genomes of Monosporascus.</title>
        <authorList>
            <person name="Robinson A.J."/>
            <person name="Natvig D.O."/>
        </authorList>
    </citation>
    <scope>NUCLEOTIDE SEQUENCE [LARGE SCALE GENOMIC DNA]</scope>
    <source>
        <strain evidence="1 2">CBS 609.92</strain>
    </source>
</reference>